<comment type="similarity">
    <text evidence="1">Belongs to the fasciclin-like AGP family.</text>
</comment>
<dbReference type="AlphaFoldDB" id="A0A978W4F2"/>
<feature type="domain" description="FAS1" evidence="3">
    <location>
        <begin position="138"/>
        <end position="233"/>
    </location>
</feature>
<evidence type="ECO:0000313" key="4">
    <source>
        <dbReference type="EMBL" id="KAH7546836.1"/>
    </source>
</evidence>
<dbReference type="Proteomes" id="UP000813462">
    <property type="component" value="Unassembled WGS sequence"/>
</dbReference>
<evidence type="ECO:0000256" key="1">
    <source>
        <dbReference type="ARBA" id="ARBA00007843"/>
    </source>
</evidence>
<dbReference type="InterPro" id="IPR052806">
    <property type="entry name" value="Fasciclin-like_AGP"/>
</dbReference>
<proteinExistence type="inferred from homology"/>
<evidence type="ECO:0000259" key="3">
    <source>
        <dbReference type="SMART" id="SM00554"/>
    </source>
</evidence>
<feature type="transmembrane region" description="Helical" evidence="2">
    <location>
        <begin position="267"/>
        <end position="284"/>
    </location>
</feature>
<evidence type="ECO:0000256" key="2">
    <source>
        <dbReference type="SAM" id="Phobius"/>
    </source>
</evidence>
<dbReference type="PANTHER" id="PTHR33985">
    <property type="entry name" value="OS02G0491300 PROTEIN-RELATED"/>
    <property type="match status" value="1"/>
</dbReference>
<dbReference type="SUPFAM" id="SSF82153">
    <property type="entry name" value="FAS1 domain"/>
    <property type="match status" value="1"/>
</dbReference>
<dbReference type="Gene3D" id="2.30.180.10">
    <property type="entry name" value="FAS1 domain"/>
    <property type="match status" value="1"/>
</dbReference>
<dbReference type="PANTHER" id="PTHR33985:SF29">
    <property type="entry name" value="FAS1 DOMAIN-CONTAINING PROTEIN"/>
    <property type="match status" value="1"/>
</dbReference>
<name>A0A978W4F2_ZIZJJ</name>
<protein>
    <recommendedName>
        <fullName evidence="3">FAS1 domain-containing protein</fullName>
    </recommendedName>
</protein>
<keyword evidence="2" id="KW-0472">Membrane</keyword>
<dbReference type="InterPro" id="IPR036378">
    <property type="entry name" value="FAS1_dom_sf"/>
</dbReference>
<sequence>MTLLQYHVVPLKLENGDLSSLTHGTKIGALLLDHPLQSDEYASLNGVKVTEWNLYNDGVLAFRCINLEGPMESKSLFGILVLVVLLSIQAEGNINNFNLAMASKSLSDKGYHAMSMIFDVSFETHDVSEWLSGNSTLTVFCPPDGEFFSSKYPQPPLTLLQYHVVPLKLDIEALTTLPHGSKIDTLFLGHPLVVTTLQSDEYASLNGVKVTEWNLYNDGGLIIHGIGNFFDPAFQTLIYPWFDMKNNMHAEVISGFSRVIRELKDNGSLLLALMVVIGLGLLVLRRDKGDEYERIQQQEVVDHVLDVKSKAFYV</sequence>
<dbReference type="EMBL" id="JAEACU010000001">
    <property type="protein sequence ID" value="KAH7546836.1"/>
    <property type="molecule type" value="Genomic_DNA"/>
</dbReference>
<evidence type="ECO:0000313" key="5">
    <source>
        <dbReference type="Proteomes" id="UP000813462"/>
    </source>
</evidence>
<comment type="caution">
    <text evidence="4">The sequence shown here is derived from an EMBL/GenBank/DDBJ whole genome shotgun (WGS) entry which is preliminary data.</text>
</comment>
<keyword evidence="2" id="KW-1133">Transmembrane helix</keyword>
<reference evidence="4" key="1">
    <citation type="journal article" date="2021" name="Front. Plant Sci.">
        <title>Chromosome-Scale Genome Assembly for Chinese Sour Jujube and Insights Into Its Genome Evolution and Domestication Signature.</title>
        <authorList>
            <person name="Shen L.-Y."/>
            <person name="Luo H."/>
            <person name="Wang X.-L."/>
            <person name="Wang X.-M."/>
            <person name="Qiu X.-J."/>
            <person name="Liu H."/>
            <person name="Zhou S.-S."/>
            <person name="Jia K.-H."/>
            <person name="Nie S."/>
            <person name="Bao Y.-T."/>
            <person name="Zhang R.-G."/>
            <person name="Yun Q.-Z."/>
            <person name="Chai Y.-H."/>
            <person name="Lu J.-Y."/>
            <person name="Li Y."/>
            <person name="Zhao S.-W."/>
            <person name="Mao J.-F."/>
            <person name="Jia S.-G."/>
            <person name="Mao Y.-M."/>
        </authorList>
    </citation>
    <scope>NUCLEOTIDE SEQUENCE</scope>
    <source>
        <strain evidence="4">AT0</strain>
        <tissue evidence="4">Leaf</tissue>
    </source>
</reference>
<keyword evidence="2" id="KW-0812">Transmembrane</keyword>
<accession>A0A978W4F2</accession>
<dbReference type="SMART" id="SM00554">
    <property type="entry name" value="FAS1"/>
    <property type="match status" value="1"/>
</dbReference>
<gene>
    <name evidence="4" type="ORF">FEM48_Zijuj01G0243200</name>
</gene>
<dbReference type="InterPro" id="IPR000782">
    <property type="entry name" value="FAS1_domain"/>
</dbReference>
<organism evidence="4 5">
    <name type="scientific">Ziziphus jujuba var. spinosa</name>
    <dbReference type="NCBI Taxonomy" id="714518"/>
    <lineage>
        <taxon>Eukaryota</taxon>
        <taxon>Viridiplantae</taxon>
        <taxon>Streptophyta</taxon>
        <taxon>Embryophyta</taxon>
        <taxon>Tracheophyta</taxon>
        <taxon>Spermatophyta</taxon>
        <taxon>Magnoliopsida</taxon>
        <taxon>eudicotyledons</taxon>
        <taxon>Gunneridae</taxon>
        <taxon>Pentapetalae</taxon>
        <taxon>rosids</taxon>
        <taxon>fabids</taxon>
        <taxon>Rosales</taxon>
        <taxon>Rhamnaceae</taxon>
        <taxon>Paliureae</taxon>
        <taxon>Ziziphus</taxon>
    </lineage>
</organism>